<dbReference type="Proteomes" id="UP000753802">
    <property type="component" value="Unassembled WGS sequence"/>
</dbReference>
<dbReference type="Gene3D" id="2.130.10.10">
    <property type="entry name" value="YVTN repeat-like/Quinoprotein amine dehydrogenase"/>
    <property type="match status" value="1"/>
</dbReference>
<feature type="signal peptide" evidence="1">
    <location>
        <begin position="1"/>
        <end position="22"/>
    </location>
</feature>
<dbReference type="InterPro" id="IPR051200">
    <property type="entry name" value="Host-pathogen_enzymatic-act"/>
</dbReference>
<keyword evidence="3" id="KW-1185">Reference proteome</keyword>
<protein>
    <submittedName>
        <fullName evidence="2">YncE family protein</fullName>
    </submittedName>
</protein>
<organism evidence="2 3">
    <name type="scientific">Sediminibacterium roseum</name>
    <dbReference type="NCBI Taxonomy" id="1978412"/>
    <lineage>
        <taxon>Bacteria</taxon>
        <taxon>Pseudomonadati</taxon>
        <taxon>Bacteroidota</taxon>
        <taxon>Chitinophagia</taxon>
        <taxon>Chitinophagales</taxon>
        <taxon>Chitinophagaceae</taxon>
        <taxon>Sediminibacterium</taxon>
    </lineage>
</organism>
<keyword evidence="1" id="KW-0732">Signal</keyword>
<evidence type="ECO:0000256" key="1">
    <source>
        <dbReference type="SAM" id="SignalP"/>
    </source>
</evidence>
<evidence type="ECO:0000313" key="2">
    <source>
        <dbReference type="EMBL" id="NCI49798.1"/>
    </source>
</evidence>
<sequence length="334" mass="36874">MQFKKLLITACIFLLCIQGCQSQPQVQGKSMSLVTSVELPGVNGRIDHMAFDNFAQKIFVAALGNNTVEVVDLKNNKAIHSITNLNEPQGIAFIPERKAILVANGGNGRCDVFSSEDYQKITSIQLSGDADNVRYDAINKMIYVGYGDGGIAIIDANTFKQLGDIKLEGHPESFQLDIPHKKIYVNVPDKQQIEVIDLEKQQVTDRWKITEAKSNFPMYLDAVNRRLVIGCRRPVKLLVIDTETGKTKTSVETSSDVDDIFCDVKTGNLYLSCGGGNIDVFKRLSNDNYQLSEKIVSKSGARTSLWIPQLNRLVVASPKNIMAGAALLVYAIKD</sequence>
<comment type="caution">
    <text evidence="2">The sequence shown here is derived from an EMBL/GenBank/DDBJ whole genome shotgun (WGS) entry which is preliminary data.</text>
</comment>
<proteinExistence type="predicted"/>
<dbReference type="RefSeq" id="WP_161818106.1">
    <property type="nucleotide sequence ID" value="NZ_JAACJS010000011.1"/>
</dbReference>
<feature type="chain" id="PRO_5047504378" evidence="1">
    <location>
        <begin position="23"/>
        <end position="334"/>
    </location>
</feature>
<accession>A0ABW9ZUT1</accession>
<gene>
    <name evidence="2" type="ORF">GWC95_07685</name>
</gene>
<dbReference type="EMBL" id="JAACJS010000011">
    <property type="protein sequence ID" value="NCI49798.1"/>
    <property type="molecule type" value="Genomic_DNA"/>
</dbReference>
<name>A0ABW9ZUT1_9BACT</name>
<evidence type="ECO:0000313" key="3">
    <source>
        <dbReference type="Proteomes" id="UP000753802"/>
    </source>
</evidence>
<dbReference type="PANTHER" id="PTHR47197:SF3">
    <property type="entry name" value="DIHYDRO-HEME D1 DEHYDROGENASE"/>
    <property type="match status" value="1"/>
</dbReference>
<dbReference type="SUPFAM" id="SSF51004">
    <property type="entry name" value="C-terminal (heme d1) domain of cytochrome cd1-nitrite reductase"/>
    <property type="match status" value="1"/>
</dbReference>
<dbReference type="InterPro" id="IPR011048">
    <property type="entry name" value="Haem_d1_sf"/>
</dbReference>
<reference evidence="2 3" key="1">
    <citation type="submission" date="2020-01" db="EMBL/GenBank/DDBJ databases">
        <title>Genome analysis.</title>
        <authorList>
            <person name="Wu S."/>
            <person name="Wang G."/>
        </authorList>
    </citation>
    <scope>NUCLEOTIDE SEQUENCE [LARGE SCALE GENOMIC DNA]</scope>
    <source>
        <strain evidence="2 3">SYL130</strain>
    </source>
</reference>
<dbReference type="PANTHER" id="PTHR47197">
    <property type="entry name" value="PROTEIN NIRF"/>
    <property type="match status" value="1"/>
</dbReference>
<dbReference type="InterPro" id="IPR015943">
    <property type="entry name" value="WD40/YVTN_repeat-like_dom_sf"/>
</dbReference>